<dbReference type="RefSeq" id="WP_179744192.1">
    <property type="nucleotide sequence ID" value="NZ_JACCAS010000001.1"/>
</dbReference>
<keyword evidence="2 4" id="KW-0732">Signal</keyword>
<dbReference type="EMBL" id="JACCAS010000001">
    <property type="protein sequence ID" value="NYH23698.1"/>
    <property type="molecule type" value="Genomic_DNA"/>
</dbReference>
<feature type="domain" description="Peptidase S33 tripeptidyl aminopeptidase-like C-terminal" evidence="6">
    <location>
        <begin position="465"/>
        <end position="558"/>
    </location>
</feature>
<keyword evidence="8" id="KW-1185">Reference proteome</keyword>
<dbReference type="SUPFAM" id="SSF53474">
    <property type="entry name" value="alpha/beta-Hydrolases"/>
    <property type="match status" value="2"/>
</dbReference>
<feature type="domain" description="AB hydrolase-1" evidence="5">
    <location>
        <begin position="142"/>
        <end position="283"/>
    </location>
</feature>
<dbReference type="Gene3D" id="3.40.50.1820">
    <property type="entry name" value="alpha/beta hydrolase"/>
    <property type="match status" value="1"/>
</dbReference>
<evidence type="ECO:0000256" key="3">
    <source>
        <dbReference type="ARBA" id="ARBA00022801"/>
    </source>
</evidence>
<evidence type="ECO:0000256" key="2">
    <source>
        <dbReference type="ARBA" id="ARBA00022729"/>
    </source>
</evidence>
<name>A0A7Y9WNM0_9BURK</name>
<dbReference type="PANTHER" id="PTHR43248:SF29">
    <property type="entry name" value="TRIPEPTIDYL AMINOPEPTIDASE"/>
    <property type="match status" value="1"/>
</dbReference>
<comment type="caution">
    <text evidence="7">The sequence shown here is derived from an EMBL/GenBank/DDBJ whole genome shotgun (WGS) entry which is preliminary data.</text>
</comment>
<gene>
    <name evidence="7" type="ORF">GGD40_003177</name>
</gene>
<dbReference type="PROSITE" id="PS51257">
    <property type="entry name" value="PROKAR_LIPOPROTEIN"/>
    <property type="match status" value="1"/>
</dbReference>
<dbReference type="Pfam" id="PF00561">
    <property type="entry name" value="Abhydrolase_1"/>
    <property type="match status" value="1"/>
</dbReference>
<comment type="similarity">
    <text evidence="1">Belongs to the peptidase S33 family.</text>
</comment>
<dbReference type="GO" id="GO:0016787">
    <property type="term" value="F:hydrolase activity"/>
    <property type="evidence" value="ECO:0007669"/>
    <property type="project" value="UniProtKB-KW"/>
</dbReference>
<accession>A0A7Y9WNM0</accession>
<dbReference type="InterPro" id="IPR013595">
    <property type="entry name" value="Pept_S33_TAP-like_C"/>
</dbReference>
<evidence type="ECO:0000313" key="8">
    <source>
        <dbReference type="Proteomes" id="UP000540929"/>
    </source>
</evidence>
<dbReference type="Proteomes" id="UP000540929">
    <property type="component" value="Unassembled WGS sequence"/>
</dbReference>
<dbReference type="PANTHER" id="PTHR43248">
    <property type="entry name" value="2-SUCCINYL-6-HYDROXY-2,4-CYCLOHEXADIENE-1-CARBOXYLATE SYNTHASE"/>
    <property type="match status" value="1"/>
</dbReference>
<reference evidence="7 8" key="1">
    <citation type="submission" date="2020-07" db="EMBL/GenBank/DDBJ databases">
        <title>Exploring microbial biodiversity for novel pathways involved in the catabolism of aromatic compounds derived from lignin.</title>
        <authorList>
            <person name="Elkins J."/>
        </authorList>
    </citation>
    <scope>NUCLEOTIDE SEQUENCE [LARGE SCALE GENOMIC DNA]</scope>
    <source>
        <strain evidence="7 8">H2C3C</strain>
    </source>
</reference>
<dbReference type="InterPro" id="IPR029058">
    <property type="entry name" value="AB_hydrolase_fold"/>
</dbReference>
<feature type="chain" id="PRO_5031308831" evidence="4">
    <location>
        <begin position="19"/>
        <end position="575"/>
    </location>
</feature>
<sequence length="575" mass="62171">MKTVATRTAWIVSTLALAGCGGEDAPQSQQQHTAAQKRASVLKPYLDQTVAWRPCDKNRLPAAWAALADNPRFRCASIRAPMDWGDPEKGEITLALTRVAAKDPATRLGSLLFNPGGPGADGLLANVQFSARITGGRIAAEREVASRYDLIGFSPRGMGSSTQLTCNSDERPSTVLWSGDTHASTVNALLRNVELKSRACQDKPLAPYIDTAQMAQDMDLIRAISGDAKLNYIGHSYGSWLGAWYAGLFPDRVGRMVLSGNTDFSARTWAEGGILLQPPATQRIADEIVGPYAARHDTTFNLGADPAATGQLFAAFSPALKAATVAALRESRVFALSGYIDDGVSVFVAAKGLGQILEQNPGTTQERTLALARHHVFSSHPPASEMAQEIATKTLIPKYFEAMQQPPREESTLRVDTEEAVDLAVMCNDTPALSTDRQFWIDKHVDYAQRYPLGSGVLGGSVLNYSCLFWNPPQAAAIKPTLDEVARAPSIVMIQAEFDGMTAAEGALRMFDGLPNASLLYLKDEYSHSSYPSGNPCADEPVTQYLLHGTPPPRRVDCSQNRELSLDNLHEPEVV</sequence>
<feature type="signal peptide" evidence="4">
    <location>
        <begin position="1"/>
        <end position="18"/>
    </location>
</feature>
<organism evidence="7 8">
    <name type="scientific">Paraburkholderia bryophila</name>
    <dbReference type="NCBI Taxonomy" id="420952"/>
    <lineage>
        <taxon>Bacteria</taxon>
        <taxon>Pseudomonadati</taxon>
        <taxon>Pseudomonadota</taxon>
        <taxon>Betaproteobacteria</taxon>
        <taxon>Burkholderiales</taxon>
        <taxon>Burkholderiaceae</taxon>
        <taxon>Paraburkholderia</taxon>
    </lineage>
</organism>
<dbReference type="InterPro" id="IPR051601">
    <property type="entry name" value="Serine_prot/Carboxylest_S33"/>
</dbReference>
<keyword evidence="3" id="KW-0378">Hydrolase</keyword>
<dbReference type="InterPro" id="IPR000073">
    <property type="entry name" value="AB_hydrolase_1"/>
</dbReference>
<proteinExistence type="inferred from homology"/>
<evidence type="ECO:0000259" key="6">
    <source>
        <dbReference type="Pfam" id="PF08386"/>
    </source>
</evidence>
<evidence type="ECO:0000313" key="7">
    <source>
        <dbReference type="EMBL" id="NYH23698.1"/>
    </source>
</evidence>
<evidence type="ECO:0000256" key="1">
    <source>
        <dbReference type="ARBA" id="ARBA00010088"/>
    </source>
</evidence>
<dbReference type="AlphaFoldDB" id="A0A7Y9WNM0"/>
<evidence type="ECO:0000256" key="4">
    <source>
        <dbReference type="SAM" id="SignalP"/>
    </source>
</evidence>
<evidence type="ECO:0000259" key="5">
    <source>
        <dbReference type="Pfam" id="PF00561"/>
    </source>
</evidence>
<dbReference type="Pfam" id="PF08386">
    <property type="entry name" value="Abhydrolase_4"/>
    <property type="match status" value="1"/>
</dbReference>
<protein>
    <submittedName>
        <fullName evidence="7">Pimeloyl-ACP methyl ester carboxylesterase</fullName>
    </submittedName>
</protein>